<evidence type="ECO:0000313" key="5">
    <source>
        <dbReference type="EMBL" id="QUL99693.1"/>
    </source>
</evidence>
<dbReference type="GO" id="GO:0009982">
    <property type="term" value="F:pseudouridine synthase activity"/>
    <property type="evidence" value="ECO:0007669"/>
    <property type="project" value="InterPro"/>
</dbReference>
<dbReference type="PROSITE" id="PS01268">
    <property type="entry name" value="UPF0024"/>
    <property type="match status" value="1"/>
</dbReference>
<proteinExistence type="inferred from homology"/>
<dbReference type="InterPro" id="IPR011760">
    <property type="entry name" value="PsdUridine_synth_TruD_insert"/>
</dbReference>
<dbReference type="InterPro" id="IPR020119">
    <property type="entry name" value="PsdUridine_synth_TruD_CS"/>
</dbReference>
<dbReference type="InterPro" id="IPR020103">
    <property type="entry name" value="PsdUridine_synth_cat_dom_sf"/>
</dbReference>
<dbReference type="PIRSF" id="PIRSF037016">
    <property type="entry name" value="Pseudouridin_synth_euk_prd"/>
    <property type="match status" value="1"/>
</dbReference>
<organism evidence="5">
    <name type="scientific">Candidatus Fermentithermobacillus carboniphilus</name>
    <dbReference type="NCBI Taxonomy" id="3085328"/>
    <lineage>
        <taxon>Bacteria</taxon>
        <taxon>Bacillati</taxon>
        <taxon>Bacillota</taxon>
        <taxon>Candidatus Fermentithermobacillia</taxon>
        <taxon>Candidatus Fermentithermobacillales</taxon>
        <taxon>Candidatus Fermentithermobacillaceae</taxon>
        <taxon>Candidatus Fermentithermobacillus</taxon>
    </lineage>
</organism>
<dbReference type="SUPFAM" id="SSF55120">
    <property type="entry name" value="Pseudouridine synthase"/>
    <property type="match status" value="1"/>
</dbReference>
<evidence type="ECO:0000256" key="3">
    <source>
        <dbReference type="ARBA" id="ARBA00023235"/>
    </source>
</evidence>
<comment type="similarity">
    <text evidence="1">Belongs to the pseudouridine synthase TruD family.</text>
</comment>
<accession>A0AAT9LHM1</accession>
<dbReference type="InterPro" id="IPR001656">
    <property type="entry name" value="PsdUridine_synth_TruD"/>
</dbReference>
<feature type="domain" description="TRUD" evidence="4">
    <location>
        <begin position="135"/>
        <end position="345"/>
    </location>
</feature>
<dbReference type="InterPro" id="IPR042214">
    <property type="entry name" value="TruD_catalytic"/>
</dbReference>
<dbReference type="Pfam" id="PF01142">
    <property type="entry name" value="TruD"/>
    <property type="match status" value="1"/>
</dbReference>
<dbReference type="KEGG" id="fcz:IMF26_09535"/>
<reference evidence="5" key="1">
    <citation type="submission" date="2020-10" db="EMBL/GenBank/DDBJ databases">
        <authorList>
            <person name="Kadnikov V."/>
            <person name="Beletsky A.V."/>
            <person name="Mardanov A.V."/>
            <person name="Karnachuk O.V."/>
            <person name="Ravin N.V."/>
        </authorList>
    </citation>
    <scope>NUCLEOTIDE SEQUENCE</scope>
    <source>
        <strain evidence="5">Bu02</strain>
    </source>
</reference>
<protein>
    <submittedName>
        <fullName evidence="5">tRNA pseudouridine(13) synthase TruD</fullName>
    </submittedName>
</protein>
<dbReference type="GO" id="GO:0140098">
    <property type="term" value="F:catalytic activity, acting on RNA"/>
    <property type="evidence" value="ECO:0007669"/>
    <property type="project" value="UniProtKB-ARBA"/>
</dbReference>
<gene>
    <name evidence="5" type="primary">truD</name>
    <name evidence="5" type="ORF">IMF26_09535</name>
</gene>
<dbReference type="PANTHER" id="PTHR13326:SF21">
    <property type="entry name" value="PSEUDOURIDYLATE SYNTHASE PUS7L"/>
    <property type="match status" value="1"/>
</dbReference>
<evidence type="ECO:0000259" key="4">
    <source>
        <dbReference type="PROSITE" id="PS50984"/>
    </source>
</evidence>
<name>A0AAT9LHM1_9FIRM</name>
<evidence type="ECO:0000256" key="1">
    <source>
        <dbReference type="ARBA" id="ARBA00007953"/>
    </source>
</evidence>
<dbReference type="GO" id="GO:0001522">
    <property type="term" value="P:pseudouridine synthesis"/>
    <property type="evidence" value="ECO:0007669"/>
    <property type="project" value="InterPro"/>
</dbReference>
<sequence length="397" mass="46632">MKIKVRPEDFVVRERVTLAFSPEGPYRIYVLEKRFWNTIDALRLIAEKNRVPLSEIGYGGRKDRYGLTFQHISVPRIYELNLEEPNVKLTFLGYSGDFVSPEVLEGNDFELTLRDIDPSQEGYLERRLEEICRWGFPNYFDDQRFGSVEHPDEFFAERLIKNHYRGALKIYFTAIFPGYKKAEKERRRKIEECFGNWDEVERLSRTPVERMIARILKEGGSKRNLVRAINAIPKEELSMFFAAYQSYLWNKTLERILPRYAGDLFGVKGKIMTYYFYRRLGEKEFSYLSGLEIPVVAQHLEPAPPEVRDVIEEVLEERGIRPNQFNLRDIRKVYFKSFLRRAIVVPGEFRRGPFKDDELYPGKRKLELGFFLPAGSFATMMVKSLTLFARAEGGEDS</sequence>
<reference evidence="5" key="2">
    <citation type="journal article" date="2023" name="Biology">
        <title>Prokaryotic Life Associated with Coal-Fire Gas Vents Revealed by Metagenomics.</title>
        <authorList>
            <person name="Kadnikov V.V."/>
            <person name="Mardanov A.V."/>
            <person name="Beletsky A.V."/>
            <person name="Karnachuk O.V."/>
            <person name="Ravin N.V."/>
        </authorList>
    </citation>
    <scope>NUCLEOTIDE SEQUENCE</scope>
    <source>
        <strain evidence="5">Bu02</strain>
    </source>
</reference>
<dbReference type="Gene3D" id="3.30.2350.20">
    <property type="entry name" value="TruD, catalytic domain"/>
    <property type="match status" value="2"/>
</dbReference>
<keyword evidence="3" id="KW-0413">Isomerase</keyword>
<dbReference type="PROSITE" id="PS50984">
    <property type="entry name" value="TRUD"/>
    <property type="match status" value="1"/>
</dbReference>
<dbReference type="PANTHER" id="PTHR13326">
    <property type="entry name" value="TRNA PSEUDOURIDINE SYNTHASE D"/>
    <property type="match status" value="1"/>
</dbReference>
<dbReference type="GO" id="GO:0003723">
    <property type="term" value="F:RNA binding"/>
    <property type="evidence" value="ECO:0007669"/>
    <property type="project" value="InterPro"/>
</dbReference>
<evidence type="ECO:0000256" key="2">
    <source>
        <dbReference type="ARBA" id="ARBA00022694"/>
    </source>
</evidence>
<dbReference type="AlphaFoldDB" id="A0AAT9LHM1"/>
<dbReference type="GO" id="GO:0008033">
    <property type="term" value="P:tRNA processing"/>
    <property type="evidence" value="ECO:0007669"/>
    <property type="project" value="UniProtKB-KW"/>
</dbReference>
<dbReference type="EMBL" id="CP062796">
    <property type="protein sequence ID" value="QUL99693.1"/>
    <property type="molecule type" value="Genomic_DNA"/>
</dbReference>
<keyword evidence="2" id="KW-0819">tRNA processing</keyword>